<keyword evidence="1" id="KW-0812">Transmembrane</keyword>
<gene>
    <name evidence="2" type="ORF">KA717_28705</name>
</gene>
<protein>
    <submittedName>
        <fullName evidence="2">Exopolysaccharide biosynthesis protein</fullName>
    </submittedName>
</protein>
<evidence type="ECO:0000313" key="2">
    <source>
        <dbReference type="EMBL" id="UXE59695.1"/>
    </source>
</evidence>
<dbReference type="PIRSF" id="PIRSF033239">
    <property type="entry name" value="ExoD"/>
    <property type="match status" value="1"/>
</dbReference>
<dbReference type="KEGG" id="wna:KA717_28705"/>
<keyword evidence="1" id="KW-1133">Transmembrane helix</keyword>
<reference evidence="2" key="1">
    <citation type="submission" date="2021-04" db="EMBL/GenBank/DDBJ databases">
        <title>Genome sequence of Woronichinia naegeliana from Washington state freshwater lake bloom.</title>
        <authorList>
            <person name="Dreher T.W."/>
        </authorList>
    </citation>
    <scope>NUCLEOTIDE SEQUENCE</scope>
    <source>
        <strain evidence="2">WA131</strain>
    </source>
</reference>
<accession>A0A977PVM5</accession>
<sequence length="198" mass="22137">MYFRFSQDIEALLNHVAHHSLTLKDILAVTAERGFCLIIALLALPFIFPIPPGLTGIPGLGILLLSLQMLGGYHRPWLPQRVANFPFPQGIAQQLLRQVKSLTRILERITRPRLLSLAGNPYMWRVNGLIIAWLTILLMLPIPFTNPLPAIGILLLAVGMLEMDGLLMCVAYGWTVVITLGLFLIGSSLWEAIAHYWH</sequence>
<dbReference type="Proteomes" id="UP001065613">
    <property type="component" value="Chromosome"/>
</dbReference>
<feature type="transmembrane region" description="Helical" evidence="1">
    <location>
        <begin position="26"/>
        <end position="48"/>
    </location>
</feature>
<dbReference type="Pfam" id="PF06055">
    <property type="entry name" value="ExoD"/>
    <property type="match status" value="1"/>
</dbReference>
<dbReference type="InterPro" id="IPR010331">
    <property type="entry name" value="ExoD"/>
</dbReference>
<feature type="transmembrane region" description="Helical" evidence="1">
    <location>
        <begin position="174"/>
        <end position="197"/>
    </location>
</feature>
<dbReference type="AlphaFoldDB" id="A0A977PVM5"/>
<organism evidence="2">
    <name type="scientific">Woronichinia naegeliana WA131</name>
    <dbReference type="NCBI Taxonomy" id="2824559"/>
    <lineage>
        <taxon>Bacteria</taxon>
        <taxon>Bacillati</taxon>
        <taxon>Cyanobacteriota</taxon>
        <taxon>Cyanophyceae</taxon>
        <taxon>Synechococcales</taxon>
        <taxon>Coelosphaeriaceae</taxon>
        <taxon>Woronichinia</taxon>
    </lineage>
</organism>
<name>A0A977PVM5_9CYAN</name>
<feature type="transmembrane region" description="Helical" evidence="1">
    <location>
        <begin position="122"/>
        <end position="142"/>
    </location>
</feature>
<proteinExistence type="predicted"/>
<dbReference type="PANTHER" id="PTHR41795:SF1">
    <property type="entry name" value="EXOPOLYSACCHARIDE SYNTHESIS PROTEIN"/>
    <property type="match status" value="1"/>
</dbReference>
<evidence type="ECO:0000256" key="1">
    <source>
        <dbReference type="SAM" id="Phobius"/>
    </source>
</evidence>
<dbReference type="EMBL" id="CP073041">
    <property type="protein sequence ID" value="UXE59695.1"/>
    <property type="molecule type" value="Genomic_DNA"/>
</dbReference>
<dbReference type="PANTHER" id="PTHR41795">
    <property type="entry name" value="EXOPOLYSACCHARIDE SYNTHESIS PROTEIN"/>
    <property type="match status" value="1"/>
</dbReference>
<keyword evidence="1" id="KW-0472">Membrane</keyword>